<keyword evidence="1 4" id="KW-0489">Methyltransferase</keyword>
<gene>
    <name evidence="4" type="ORF">IQ215_03220</name>
</gene>
<sequence>MSVTVNKPRAIAPLAILVEKLENILKTAKNTENIELVAQIEEAYQFASALEPYLTEVSSQESPALTHLATKTAQEDWTRLFQEGKTPFELEQEMLSGHIEGQMLQIFVKMLNAKNVLEIGMFTGYSALAMAEALPEDGQVIACEVDEYVAKFAQDCFSHSPHGNKITVKVAPALHTMAQLAQEDKNFDLVFIDANKKEYQDYFNLLLDKNLVSSGAIIVVDNTLYQGQVYLPESERTENGEAINQFNHMVAHDERVQQVLLPLRDGLTVMRVN</sequence>
<keyword evidence="2" id="KW-0808">Transferase</keyword>
<organism evidence="4 5">
    <name type="scientific">Cyanobacterium stanieri LEGE 03274</name>
    <dbReference type="NCBI Taxonomy" id="1828756"/>
    <lineage>
        <taxon>Bacteria</taxon>
        <taxon>Bacillati</taxon>
        <taxon>Cyanobacteriota</taxon>
        <taxon>Cyanophyceae</taxon>
        <taxon>Oscillatoriophycideae</taxon>
        <taxon>Chroococcales</taxon>
        <taxon>Geminocystaceae</taxon>
        <taxon>Cyanobacterium</taxon>
    </lineage>
</organism>
<evidence type="ECO:0000256" key="2">
    <source>
        <dbReference type="ARBA" id="ARBA00022679"/>
    </source>
</evidence>
<reference evidence="4 5" key="1">
    <citation type="submission" date="2020-10" db="EMBL/GenBank/DDBJ databases">
        <authorList>
            <person name="Castelo-Branco R."/>
            <person name="Eusebio N."/>
            <person name="Adriana R."/>
            <person name="Vieira A."/>
            <person name="Brugerolle De Fraissinette N."/>
            <person name="Rezende De Castro R."/>
            <person name="Schneider M.P."/>
            <person name="Vasconcelos V."/>
            <person name="Leao P.N."/>
        </authorList>
    </citation>
    <scope>NUCLEOTIDE SEQUENCE [LARGE SCALE GENOMIC DNA]</scope>
    <source>
        <strain evidence="4 5">LEGE 03274</strain>
    </source>
</reference>
<dbReference type="GO" id="GO:0008168">
    <property type="term" value="F:methyltransferase activity"/>
    <property type="evidence" value="ECO:0007669"/>
    <property type="project" value="UniProtKB-KW"/>
</dbReference>
<dbReference type="InterPro" id="IPR029063">
    <property type="entry name" value="SAM-dependent_MTases_sf"/>
</dbReference>
<protein>
    <submittedName>
        <fullName evidence="4">Class I SAM-dependent methyltransferase</fullName>
    </submittedName>
</protein>
<evidence type="ECO:0000313" key="5">
    <source>
        <dbReference type="Proteomes" id="UP000654604"/>
    </source>
</evidence>
<dbReference type="EMBL" id="JADEWC010000004">
    <property type="protein sequence ID" value="MBE9221698.1"/>
    <property type="molecule type" value="Genomic_DNA"/>
</dbReference>
<evidence type="ECO:0000256" key="1">
    <source>
        <dbReference type="ARBA" id="ARBA00022603"/>
    </source>
</evidence>
<comment type="caution">
    <text evidence="4">The sequence shown here is derived from an EMBL/GenBank/DDBJ whole genome shotgun (WGS) entry which is preliminary data.</text>
</comment>
<dbReference type="PANTHER" id="PTHR10509:SF14">
    <property type="entry name" value="CAFFEOYL-COA O-METHYLTRANSFERASE 3-RELATED"/>
    <property type="match status" value="1"/>
</dbReference>
<dbReference type="GO" id="GO:0032259">
    <property type="term" value="P:methylation"/>
    <property type="evidence" value="ECO:0007669"/>
    <property type="project" value="UniProtKB-KW"/>
</dbReference>
<dbReference type="InterPro" id="IPR002935">
    <property type="entry name" value="SAM_O-MeTrfase"/>
</dbReference>
<keyword evidence="5" id="KW-1185">Reference proteome</keyword>
<accession>A0ABR9V1D2</accession>
<keyword evidence="3" id="KW-0949">S-adenosyl-L-methionine</keyword>
<dbReference type="InterPro" id="IPR050362">
    <property type="entry name" value="Cation-dep_OMT"/>
</dbReference>
<dbReference type="Proteomes" id="UP000654604">
    <property type="component" value="Unassembled WGS sequence"/>
</dbReference>
<evidence type="ECO:0000256" key="3">
    <source>
        <dbReference type="ARBA" id="ARBA00022691"/>
    </source>
</evidence>
<proteinExistence type="predicted"/>
<dbReference type="Gene3D" id="3.40.50.150">
    <property type="entry name" value="Vaccinia Virus protein VP39"/>
    <property type="match status" value="1"/>
</dbReference>
<dbReference type="PANTHER" id="PTHR10509">
    <property type="entry name" value="O-METHYLTRANSFERASE-RELATED"/>
    <property type="match status" value="1"/>
</dbReference>
<dbReference type="PROSITE" id="PS51682">
    <property type="entry name" value="SAM_OMT_I"/>
    <property type="match status" value="1"/>
</dbReference>
<evidence type="ECO:0000313" key="4">
    <source>
        <dbReference type="EMBL" id="MBE9221698.1"/>
    </source>
</evidence>
<dbReference type="SUPFAM" id="SSF53335">
    <property type="entry name" value="S-adenosyl-L-methionine-dependent methyltransferases"/>
    <property type="match status" value="1"/>
</dbReference>
<name>A0ABR9V1D2_9CHRO</name>
<dbReference type="Pfam" id="PF01596">
    <property type="entry name" value="Methyltransf_3"/>
    <property type="match status" value="1"/>
</dbReference>
<dbReference type="CDD" id="cd02440">
    <property type="entry name" value="AdoMet_MTases"/>
    <property type="match status" value="1"/>
</dbReference>
<dbReference type="RefSeq" id="WP_193799881.1">
    <property type="nucleotide sequence ID" value="NZ_JADEWC010000004.1"/>
</dbReference>